<protein>
    <submittedName>
        <fullName evidence="2">Uncharacterized protein</fullName>
    </submittedName>
</protein>
<keyword evidence="3" id="KW-1185">Reference proteome</keyword>
<evidence type="ECO:0000313" key="3">
    <source>
        <dbReference type="Proteomes" id="UP001320148"/>
    </source>
</evidence>
<feature type="region of interest" description="Disordered" evidence="1">
    <location>
        <begin position="1"/>
        <end position="52"/>
    </location>
</feature>
<dbReference type="EMBL" id="AP024488">
    <property type="protein sequence ID" value="BCS99015.1"/>
    <property type="molecule type" value="Genomic_DNA"/>
</dbReference>
<evidence type="ECO:0000256" key="1">
    <source>
        <dbReference type="SAM" id="MobiDB-lite"/>
    </source>
</evidence>
<proteinExistence type="predicted"/>
<gene>
    <name evidence="2" type="ORF">DSLASN_46470</name>
</gene>
<sequence length="52" mass="5216">MSGEKDCTGEGESRLTGTGACGQQAGEGLTGWGNRTTLKGGMKESVPNSGLI</sequence>
<accession>A0ABN6FAR4</accession>
<name>A0ABN6FAR4_9BACT</name>
<reference evidence="2 3" key="1">
    <citation type="submission" date="2021-02" db="EMBL/GenBank/DDBJ databases">
        <title>Complete genome of Desulfoluna sp. strain ASN36.</title>
        <authorList>
            <person name="Takahashi A."/>
            <person name="Kojima H."/>
            <person name="Fukui M."/>
        </authorList>
    </citation>
    <scope>NUCLEOTIDE SEQUENCE [LARGE SCALE GENOMIC DNA]</scope>
    <source>
        <strain evidence="2 3">ASN36</strain>
    </source>
</reference>
<feature type="compositionally biased region" description="Basic and acidic residues" evidence="1">
    <location>
        <begin position="1"/>
        <end position="13"/>
    </location>
</feature>
<organism evidence="2 3">
    <name type="scientific">Desulfoluna limicola</name>
    <dbReference type="NCBI Taxonomy" id="2810562"/>
    <lineage>
        <taxon>Bacteria</taxon>
        <taxon>Pseudomonadati</taxon>
        <taxon>Thermodesulfobacteriota</taxon>
        <taxon>Desulfobacteria</taxon>
        <taxon>Desulfobacterales</taxon>
        <taxon>Desulfolunaceae</taxon>
        <taxon>Desulfoluna</taxon>
    </lineage>
</organism>
<dbReference type="Proteomes" id="UP001320148">
    <property type="component" value="Chromosome"/>
</dbReference>
<evidence type="ECO:0000313" key="2">
    <source>
        <dbReference type="EMBL" id="BCS99015.1"/>
    </source>
</evidence>